<evidence type="ECO:0000256" key="5">
    <source>
        <dbReference type="ARBA" id="ARBA00023180"/>
    </source>
</evidence>
<dbReference type="Gene3D" id="2.60.40.10">
    <property type="entry name" value="Immunoglobulins"/>
    <property type="match status" value="2"/>
</dbReference>
<dbReference type="InterPro" id="IPR013106">
    <property type="entry name" value="Ig_V-set"/>
</dbReference>
<evidence type="ECO:0000256" key="3">
    <source>
        <dbReference type="ARBA" id="ARBA00023136"/>
    </source>
</evidence>
<dbReference type="InterPro" id="IPR007110">
    <property type="entry name" value="Ig-like_dom"/>
</dbReference>
<dbReference type="InterPro" id="IPR013783">
    <property type="entry name" value="Ig-like_fold"/>
</dbReference>
<dbReference type="Proteomes" id="UP000694890">
    <property type="component" value="Unplaced"/>
</dbReference>
<keyword evidence="5" id="KW-0325">Glycoprotein</keyword>
<reference evidence="10" key="1">
    <citation type="submission" date="2025-08" db="UniProtKB">
        <authorList>
            <consortium name="RefSeq"/>
        </authorList>
    </citation>
    <scope>IDENTIFICATION</scope>
    <source>
        <tissue evidence="10">Brain</tissue>
    </source>
</reference>
<dbReference type="FunFam" id="2.60.40.10:FF:000142">
    <property type="entry name" value="V-set domain-containing T-cell activation inhibitor 1"/>
    <property type="match status" value="1"/>
</dbReference>
<evidence type="ECO:0000256" key="2">
    <source>
        <dbReference type="ARBA" id="ARBA00022729"/>
    </source>
</evidence>
<dbReference type="InterPro" id="IPR003598">
    <property type="entry name" value="Ig_sub2"/>
</dbReference>
<protein>
    <submittedName>
        <fullName evidence="10">CD276 antigen</fullName>
    </submittedName>
</protein>
<evidence type="ECO:0000313" key="10">
    <source>
        <dbReference type="RefSeq" id="XP_018558741.1"/>
    </source>
</evidence>
<feature type="chain" id="PRO_5042525875" evidence="7">
    <location>
        <begin position="25"/>
        <end position="265"/>
    </location>
</feature>
<dbReference type="GeneID" id="108901667"/>
<dbReference type="InterPro" id="IPR003599">
    <property type="entry name" value="Ig_sub"/>
</dbReference>
<gene>
    <name evidence="10" type="primary">LOC108901667</name>
</gene>
<accession>A0AAJ7QL93</accession>
<dbReference type="PROSITE" id="PS50835">
    <property type="entry name" value="IG_LIKE"/>
    <property type="match status" value="1"/>
</dbReference>
<dbReference type="GO" id="GO:0050852">
    <property type="term" value="P:T cell receptor signaling pathway"/>
    <property type="evidence" value="ECO:0007669"/>
    <property type="project" value="TreeGrafter"/>
</dbReference>
<dbReference type="Pfam" id="PF07686">
    <property type="entry name" value="V-set"/>
    <property type="match status" value="2"/>
</dbReference>
<dbReference type="PANTHER" id="PTHR24100:SF151">
    <property type="entry name" value="ICOS LIGAND"/>
    <property type="match status" value="1"/>
</dbReference>
<organism evidence="9 10">
    <name type="scientific">Lates calcarifer</name>
    <name type="common">Barramundi</name>
    <name type="synonym">Holocentrus calcarifer</name>
    <dbReference type="NCBI Taxonomy" id="8187"/>
    <lineage>
        <taxon>Eukaryota</taxon>
        <taxon>Metazoa</taxon>
        <taxon>Chordata</taxon>
        <taxon>Craniata</taxon>
        <taxon>Vertebrata</taxon>
        <taxon>Euteleostomi</taxon>
        <taxon>Actinopterygii</taxon>
        <taxon>Neopterygii</taxon>
        <taxon>Teleostei</taxon>
        <taxon>Neoteleostei</taxon>
        <taxon>Acanthomorphata</taxon>
        <taxon>Carangaria</taxon>
        <taxon>Carangaria incertae sedis</taxon>
        <taxon>Centropomidae</taxon>
        <taxon>Lates</taxon>
    </lineage>
</organism>
<evidence type="ECO:0000256" key="7">
    <source>
        <dbReference type="SAM" id="SignalP"/>
    </source>
</evidence>
<dbReference type="KEGG" id="lcf:108901667"/>
<feature type="signal peptide" evidence="7">
    <location>
        <begin position="1"/>
        <end position="24"/>
    </location>
</feature>
<dbReference type="RefSeq" id="XP_018558741.1">
    <property type="nucleotide sequence ID" value="XM_018703225.2"/>
</dbReference>
<dbReference type="SMART" id="SM00408">
    <property type="entry name" value="IGc2"/>
    <property type="match status" value="2"/>
</dbReference>
<dbReference type="InterPro" id="IPR050504">
    <property type="entry name" value="IgSF_BTN/MOG"/>
</dbReference>
<proteinExistence type="predicted"/>
<evidence type="ECO:0000256" key="1">
    <source>
        <dbReference type="ARBA" id="ARBA00004370"/>
    </source>
</evidence>
<dbReference type="PANTHER" id="PTHR24100">
    <property type="entry name" value="BUTYROPHILIN"/>
    <property type="match status" value="1"/>
</dbReference>
<evidence type="ECO:0000259" key="8">
    <source>
        <dbReference type="PROSITE" id="PS50835"/>
    </source>
</evidence>
<dbReference type="GO" id="GO:0050863">
    <property type="term" value="P:regulation of T cell activation"/>
    <property type="evidence" value="ECO:0007669"/>
    <property type="project" value="UniProtKB-ARBA"/>
</dbReference>
<dbReference type="SMART" id="SM00409">
    <property type="entry name" value="IG"/>
    <property type="match status" value="2"/>
</dbReference>
<dbReference type="InterPro" id="IPR036179">
    <property type="entry name" value="Ig-like_dom_sf"/>
</dbReference>
<evidence type="ECO:0000256" key="6">
    <source>
        <dbReference type="ARBA" id="ARBA00023319"/>
    </source>
</evidence>
<name>A0AAJ7QL93_LATCA</name>
<dbReference type="SUPFAM" id="SSF48726">
    <property type="entry name" value="Immunoglobulin"/>
    <property type="match status" value="2"/>
</dbReference>
<dbReference type="GO" id="GO:0001817">
    <property type="term" value="P:regulation of cytokine production"/>
    <property type="evidence" value="ECO:0007669"/>
    <property type="project" value="TreeGrafter"/>
</dbReference>
<evidence type="ECO:0000256" key="4">
    <source>
        <dbReference type="ARBA" id="ARBA00023157"/>
    </source>
</evidence>
<keyword evidence="3" id="KW-0472">Membrane</keyword>
<sequence length="265" mass="30163">MFRKLYLAVTTVLFISTLIPRTAGTFVVNVAQTSYQAEENHNITLDWTFTTTTHRSLDSVSFLCELFTDLKVSVLFHLHEGVEVSESQDKQFSGRVQFDKDVLREGRIRLHVSRLRTEDSGLYRCDVKTNYGSSSDKCRLNVTEQPKVIGSTVKAAVGEDVILPCHLEPPHNVTTLTVVWKFNGNIVHLYRSKRDDLTEHLNFKDRTSLFKDEMVKGNISLKLTSVTENDEGNYTCNVPKLESQVKRDIVTLIVMKHGKRVDPSE</sequence>
<comment type="subcellular location">
    <subcellularLocation>
        <location evidence="1">Membrane</location>
    </subcellularLocation>
</comment>
<feature type="domain" description="Ig-like" evidence="8">
    <location>
        <begin position="146"/>
        <end position="246"/>
    </location>
</feature>
<dbReference type="GO" id="GO:1903037">
    <property type="term" value="P:regulation of leukocyte cell-cell adhesion"/>
    <property type="evidence" value="ECO:0007669"/>
    <property type="project" value="UniProtKB-ARBA"/>
</dbReference>
<dbReference type="GO" id="GO:0009897">
    <property type="term" value="C:external side of plasma membrane"/>
    <property type="evidence" value="ECO:0007669"/>
    <property type="project" value="TreeGrafter"/>
</dbReference>
<dbReference type="GO" id="GO:0005102">
    <property type="term" value="F:signaling receptor binding"/>
    <property type="evidence" value="ECO:0007669"/>
    <property type="project" value="TreeGrafter"/>
</dbReference>
<dbReference type="AlphaFoldDB" id="A0AAJ7QL93"/>
<keyword evidence="4" id="KW-1015">Disulfide bond</keyword>
<keyword evidence="2 7" id="KW-0732">Signal</keyword>
<keyword evidence="6" id="KW-0393">Immunoglobulin domain</keyword>
<evidence type="ECO:0000313" key="9">
    <source>
        <dbReference type="Proteomes" id="UP000694890"/>
    </source>
</evidence>
<dbReference type="SMART" id="SM00406">
    <property type="entry name" value="IGv"/>
    <property type="match status" value="2"/>
</dbReference>